<feature type="transmembrane region" description="Helical" evidence="8">
    <location>
        <begin position="78"/>
        <end position="102"/>
    </location>
</feature>
<feature type="transmembrane region" description="Helical" evidence="8">
    <location>
        <begin position="449"/>
        <end position="467"/>
    </location>
</feature>
<reference evidence="11" key="1">
    <citation type="journal article" date="2019" name="Int. J. Syst. Evol. Microbiol.">
        <title>The Global Catalogue of Microorganisms (GCM) 10K type strain sequencing project: providing services to taxonomists for standard genome sequencing and annotation.</title>
        <authorList>
            <consortium name="The Broad Institute Genomics Platform"/>
            <consortium name="The Broad Institute Genome Sequencing Center for Infectious Disease"/>
            <person name="Wu L."/>
            <person name="Ma J."/>
        </authorList>
    </citation>
    <scope>NUCLEOTIDE SEQUENCE [LARGE SCALE GENOMIC DNA]</scope>
    <source>
        <strain evidence="11">CGMCC 4.7645</strain>
    </source>
</reference>
<evidence type="ECO:0000256" key="8">
    <source>
        <dbReference type="SAM" id="Phobius"/>
    </source>
</evidence>
<evidence type="ECO:0000256" key="4">
    <source>
        <dbReference type="ARBA" id="ARBA00022692"/>
    </source>
</evidence>
<protein>
    <submittedName>
        <fullName evidence="10">Nitrilase-related carbon-nitrogen hydrolase</fullName>
    </submittedName>
</protein>
<evidence type="ECO:0000256" key="3">
    <source>
        <dbReference type="ARBA" id="ARBA00022679"/>
    </source>
</evidence>
<evidence type="ECO:0000256" key="6">
    <source>
        <dbReference type="ARBA" id="ARBA00023136"/>
    </source>
</evidence>
<feature type="transmembrane region" description="Helical" evidence="8">
    <location>
        <begin position="114"/>
        <end position="135"/>
    </location>
</feature>
<feature type="transmembrane region" description="Helical" evidence="8">
    <location>
        <begin position="12"/>
        <end position="36"/>
    </location>
</feature>
<dbReference type="Pfam" id="PF20154">
    <property type="entry name" value="LNT_N"/>
    <property type="match status" value="1"/>
</dbReference>
<feature type="transmembrane region" description="Helical" evidence="8">
    <location>
        <begin position="191"/>
        <end position="209"/>
    </location>
</feature>
<dbReference type="InterPro" id="IPR003010">
    <property type="entry name" value="C-N_Hydrolase"/>
</dbReference>
<keyword evidence="2" id="KW-1003">Cell membrane</keyword>
<feature type="domain" description="CN hydrolase" evidence="9">
    <location>
        <begin position="216"/>
        <end position="436"/>
    </location>
</feature>
<evidence type="ECO:0000256" key="1">
    <source>
        <dbReference type="ARBA" id="ARBA00004651"/>
    </source>
</evidence>
<keyword evidence="4 8" id="KW-0812">Transmembrane</keyword>
<dbReference type="PROSITE" id="PS50263">
    <property type="entry name" value="CN_HYDROLASE"/>
    <property type="match status" value="1"/>
</dbReference>
<dbReference type="SUPFAM" id="SSF56317">
    <property type="entry name" value="Carbon-nitrogen hydrolase"/>
    <property type="match status" value="1"/>
</dbReference>
<keyword evidence="6 8" id="KW-0472">Membrane</keyword>
<evidence type="ECO:0000259" key="9">
    <source>
        <dbReference type="PROSITE" id="PS50263"/>
    </source>
</evidence>
<dbReference type="GO" id="GO:0016787">
    <property type="term" value="F:hydrolase activity"/>
    <property type="evidence" value="ECO:0007669"/>
    <property type="project" value="UniProtKB-KW"/>
</dbReference>
<name>A0ABW5FRB1_9PSEU</name>
<dbReference type="PANTHER" id="PTHR38686:SF1">
    <property type="entry name" value="APOLIPOPROTEIN N-ACYLTRANSFERASE"/>
    <property type="match status" value="1"/>
</dbReference>
<evidence type="ECO:0000256" key="2">
    <source>
        <dbReference type="ARBA" id="ARBA00022475"/>
    </source>
</evidence>
<keyword evidence="5 8" id="KW-1133">Transmembrane helix</keyword>
<comment type="caution">
    <text evidence="10">The sequence shown here is derived from an EMBL/GenBank/DDBJ whole genome shotgun (WGS) entry which is preliminary data.</text>
</comment>
<dbReference type="PANTHER" id="PTHR38686">
    <property type="entry name" value="APOLIPOPROTEIN N-ACYLTRANSFERASE"/>
    <property type="match status" value="1"/>
</dbReference>
<organism evidence="10 11">
    <name type="scientific">Amycolatopsis pigmentata</name>
    <dbReference type="NCBI Taxonomy" id="450801"/>
    <lineage>
        <taxon>Bacteria</taxon>
        <taxon>Bacillati</taxon>
        <taxon>Actinomycetota</taxon>
        <taxon>Actinomycetes</taxon>
        <taxon>Pseudonocardiales</taxon>
        <taxon>Pseudonocardiaceae</taxon>
        <taxon>Amycolatopsis</taxon>
    </lineage>
</organism>
<dbReference type="InterPro" id="IPR045378">
    <property type="entry name" value="LNT_N"/>
</dbReference>
<keyword evidence="3" id="KW-0808">Transferase</keyword>
<dbReference type="InterPro" id="IPR036526">
    <property type="entry name" value="C-N_Hydrolase_sf"/>
</dbReference>
<dbReference type="Proteomes" id="UP001597417">
    <property type="component" value="Unassembled WGS sequence"/>
</dbReference>
<sequence>MGFTRRLSWTVAAVVASATLFFFGTGLSPVAALTWFAPIPLLLLAPRLSGWAAAAAAFTAALLGTANSWSYQARSHDVALVPIGILIDCGTALVFVLTVLLFRALARKGRVLTAAIAASAAWVGAFYVVCVANPTGLVGSLANDQGDVPLVLQTAAVTGMWGVEFLVMFAPAAVAAVCLGDRGWVRLRAGAVAVAVLGLAFASGALRLAEAPVSATRVAAVAPNQYKWAPEVGTPAGRDLVAAYVRQIDSLPAGVKVVVLPEGAFGTHAADISALAEPMRETARGRGIDIVLGLVRYDQRTPRNLALVFPGEGGEPVSYLKHHDTVSVPGHDLVKVPVGESVAGVEICADVDFPSPSRDYAKTGSGFLAVPASDENVNGWQHSRTALLRGVENGQPLVWSDQNGTVLVADGWGRVVAEAHTGGAGPFTTVVANLPGGPGATLYSRFGDWFAWLCLAIALGCALSLVWRGRFLNRDSTRSAGTASPARL</sequence>
<comment type="subcellular location">
    <subcellularLocation>
        <location evidence="1">Cell membrane</location>
        <topology evidence="1">Multi-pass membrane protein</topology>
    </subcellularLocation>
</comment>
<keyword evidence="11" id="KW-1185">Reference proteome</keyword>
<evidence type="ECO:0000313" key="10">
    <source>
        <dbReference type="EMBL" id="MFD2416342.1"/>
    </source>
</evidence>
<accession>A0ABW5FRB1</accession>
<evidence type="ECO:0000256" key="7">
    <source>
        <dbReference type="ARBA" id="ARBA00023315"/>
    </source>
</evidence>
<gene>
    <name evidence="10" type="ORF">ACFSXZ_08365</name>
</gene>
<keyword evidence="10" id="KW-0378">Hydrolase</keyword>
<dbReference type="RefSeq" id="WP_378263044.1">
    <property type="nucleotide sequence ID" value="NZ_JBHUKR010000006.1"/>
</dbReference>
<evidence type="ECO:0000313" key="11">
    <source>
        <dbReference type="Proteomes" id="UP001597417"/>
    </source>
</evidence>
<dbReference type="Pfam" id="PF00795">
    <property type="entry name" value="CN_hydrolase"/>
    <property type="match status" value="1"/>
</dbReference>
<dbReference type="InterPro" id="IPR004563">
    <property type="entry name" value="Apolipo_AcylTrfase"/>
</dbReference>
<dbReference type="Gene3D" id="3.60.110.10">
    <property type="entry name" value="Carbon-nitrogen hydrolase"/>
    <property type="match status" value="1"/>
</dbReference>
<dbReference type="EMBL" id="JBHUKR010000006">
    <property type="protein sequence ID" value="MFD2416342.1"/>
    <property type="molecule type" value="Genomic_DNA"/>
</dbReference>
<feature type="transmembrane region" description="Helical" evidence="8">
    <location>
        <begin position="155"/>
        <end position="179"/>
    </location>
</feature>
<evidence type="ECO:0000256" key="5">
    <source>
        <dbReference type="ARBA" id="ARBA00022989"/>
    </source>
</evidence>
<proteinExistence type="predicted"/>
<keyword evidence="7" id="KW-0012">Acyltransferase</keyword>